<dbReference type="SMART" id="SM00060">
    <property type="entry name" value="FN3"/>
    <property type="match status" value="2"/>
</dbReference>
<dbReference type="InterPro" id="IPR000315">
    <property type="entry name" value="Znf_B-box"/>
</dbReference>
<dbReference type="InterPro" id="IPR017907">
    <property type="entry name" value="Znf_RING_CS"/>
</dbReference>
<dbReference type="CDD" id="cd00063">
    <property type="entry name" value="FN3"/>
    <property type="match status" value="2"/>
</dbReference>
<evidence type="ECO:0000256" key="3">
    <source>
        <dbReference type="ARBA" id="ARBA00022833"/>
    </source>
</evidence>
<sequence>MARVVKTSDMIRVNKSSAKNDNQSDVQQQNVLLAPVSSYFSMTSSQSMHHRMNEGNTRAKLEAPSPAPTCMSFKSEQSKDQFIGFNGRPKLEAPSPAPTCISFKSEQSKDQFIGFQRSVLHSSLLMDDHLKCPECKDVLKVPVSIPCGHSFCKSCIQSYWEKSPHKGIYSCPQCKKKFKPCPLLSLNLALNNVIKQAGFSPALPAQNYAGPGDVGCDICTGKRKRAVKSCLTCSIVYCENHVRQHYTVEALQRHTLIDITEDLESRICQLHHRALEVFCKTDQAFICLVCVMEGHKNHDTLMAKREAQDVKASLSDLHEDKIRSSNERTNDQMQQNYVELTAKVKRIETELSHLSKQIYKGFEDVSEFVEVAALGRKVELGWLYNFRSDYLSSDVFWDEDKVSSMKVSIPRLHKDVRILDKDSLQNRLAALDLSVSLRASVVSGLVKMTGASAFINHLIQSELQDRITVHYRTSTRLDMISHDLLHDGFPLSVTDSTTATHVVVAVLYGSQAFFVFDNKKETIPENTDLKDIIKKVTSSSQTHLISKFTEKEKKAAMSCVCAAFIDGDVLQSTLDFDTAVNLYNSLETSGEVPLKFWLYPLNSLDQTSSYVVRNVNEDELLNAENVLEHLGRQINFCHNTMSIFNSHDVFTQFSHVKDTLCEFSSLLQQYQSIFQKRLAFCIKTIREGKEVLEEFLKTNANSPFSVNKTHQWLLNKSTEIRALIQCKSANVTIVKGQNDLQHIVQDCQADKVLCFILTSLEGEDPFLSALTNHILALNTVIKTETQQAVMVSETDQKILSDLESFLLNKEADENTQKTMFVAASVPDPCFLGSAIQLYQSDRLLREKQHLELKVELPKIIAVQQTYVTIKLQTAEHYRVECRSVRKDKSHDVKWRVVVCSEENCVVKGLVPGTRYQVRCALMTSDGMSDYSEIAEFQTVSKHRPGPPEVLKPNKESLYIAWQRAESDEDSPVLCYKVEYLDAGLEGWQSIQTDGPVCECTINLLHSNCYRFRVSAVYGNGDISIPSEETEIPVHVWKINLSKRKASLLVELLKLQTVMKPVEITGWTDAKIEIQSLFQCLRYTTQLSLSSDVMVKMVHNMGTIETGGPVTLRELSIVERSTQLSNEAASRIQSSLASLLQLWTIECLDLTEYKMEVQSYTVLINQQAPLFIRFSEETLKKLVVMVYEAQDEELTRCFLQKVDGDLISCSLAWEVIHYFLQYRTVTVDFRRSTIKEENICDILPLLNRLKLRRLNSNFFLSVMKEICKTGSVQFVSSLLGLAENCIKLDNRMLNSVDCAALRFTLEHSTSISLNLLCASIPEGELESTVPLLSHVSHLRVDRLLLVRLLHCCSAPDLQKETSNLLTALHHKLDFSCQNSLDLTADTTTYILCAEDCKVICMAIQEAHEKICLILHDLFKWRRIKSFQLVYRFEEIRTSLTSDRRRHPEEEV</sequence>
<organism evidence="10 11">
    <name type="scientific">Silurus meridionalis</name>
    <name type="common">Southern catfish</name>
    <name type="synonym">Silurus soldatovi meridionalis</name>
    <dbReference type="NCBI Taxonomy" id="175797"/>
    <lineage>
        <taxon>Eukaryota</taxon>
        <taxon>Metazoa</taxon>
        <taxon>Chordata</taxon>
        <taxon>Craniata</taxon>
        <taxon>Vertebrata</taxon>
        <taxon>Euteleostomi</taxon>
        <taxon>Actinopterygii</taxon>
        <taxon>Neopterygii</taxon>
        <taxon>Teleostei</taxon>
        <taxon>Ostariophysi</taxon>
        <taxon>Siluriformes</taxon>
        <taxon>Siluridae</taxon>
        <taxon>Silurus</taxon>
    </lineage>
</organism>
<dbReference type="Pfam" id="PF15227">
    <property type="entry name" value="zf-C3HC4_4"/>
    <property type="match status" value="1"/>
</dbReference>
<dbReference type="SUPFAM" id="SSF49265">
    <property type="entry name" value="Fibronectin type III"/>
    <property type="match status" value="1"/>
</dbReference>
<dbReference type="Pfam" id="PF21109">
    <property type="entry name" value="Stonustoxin_helical"/>
    <property type="match status" value="1"/>
</dbReference>
<reference evidence="10" key="1">
    <citation type="submission" date="2020-08" db="EMBL/GenBank/DDBJ databases">
        <title>Chromosome-level assembly of Southern catfish (Silurus meridionalis) provides insights into visual adaptation to the nocturnal and benthic lifestyles.</title>
        <authorList>
            <person name="Zhang Y."/>
            <person name="Wang D."/>
            <person name="Peng Z."/>
        </authorList>
    </citation>
    <scope>NUCLEOTIDE SEQUENCE</scope>
    <source>
        <strain evidence="10">SWU-2019-XX</strain>
        <tissue evidence="10">Muscle</tissue>
    </source>
</reference>
<dbReference type="InterPro" id="IPR052090">
    <property type="entry name" value="Cytolytic_pore-forming_toxin"/>
</dbReference>
<comment type="caution">
    <text evidence="10">The sequence shown here is derived from an EMBL/GenBank/DDBJ whole genome shotgun (WGS) entry which is preliminary data.</text>
</comment>
<keyword evidence="3" id="KW-0862">Zinc</keyword>
<dbReference type="GO" id="GO:0008270">
    <property type="term" value="F:zinc ion binding"/>
    <property type="evidence" value="ECO:0007669"/>
    <property type="project" value="UniProtKB-KW"/>
</dbReference>
<gene>
    <name evidence="10" type="ORF">HF521_015090</name>
</gene>
<dbReference type="CDD" id="cd19769">
    <property type="entry name" value="Bbox2_TRIM16-like"/>
    <property type="match status" value="1"/>
</dbReference>
<dbReference type="InterPro" id="IPR048997">
    <property type="entry name" value="Stonustoxin-like_helical"/>
</dbReference>
<feature type="region of interest" description="Disordered" evidence="6">
    <location>
        <begin position="1"/>
        <end position="25"/>
    </location>
</feature>
<evidence type="ECO:0000259" key="7">
    <source>
        <dbReference type="PROSITE" id="PS50089"/>
    </source>
</evidence>
<dbReference type="InterPro" id="IPR040581">
    <property type="entry name" value="Thioredoxin_11"/>
</dbReference>
<dbReference type="Pfam" id="PF18078">
    <property type="entry name" value="Thioredoxin_11"/>
    <property type="match status" value="1"/>
</dbReference>
<accession>A0A8T0A704</accession>
<evidence type="ECO:0000259" key="9">
    <source>
        <dbReference type="PROSITE" id="PS50853"/>
    </source>
</evidence>
<evidence type="ECO:0000259" key="8">
    <source>
        <dbReference type="PROSITE" id="PS50119"/>
    </source>
</evidence>
<evidence type="ECO:0000313" key="10">
    <source>
        <dbReference type="EMBL" id="KAF7686697.1"/>
    </source>
</evidence>
<evidence type="ECO:0000256" key="1">
    <source>
        <dbReference type="ARBA" id="ARBA00022723"/>
    </source>
</evidence>
<dbReference type="Gene3D" id="3.30.40.10">
    <property type="entry name" value="Zinc/RING finger domain, C3HC4 (zinc finger)"/>
    <property type="match status" value="1"/>
</dbReference>
<evidence type="ECO:0000256" key="6">
    <source>
        <dbReference type="SAM" id="MobiDB-lite"/>
    </source>
</evidence>
<evidence type="ECO:0000256" key="4">
    <source>
        <dbReference type="PROSITE-ProRule" id="PRU00024"/>
    </source>
</evidence>
<keyword evidence="11" id="KW-1185">Reference proteome</keyword>
<proteinExistence type="predicted"/>
<keyword evidence="5" id="KW-0175">Coiled coil</keyword>
<dbReference type="SMART" id="SM00184">
    <property type="entry name" value="RING"/>
    <property type="match status" value="1"/>
</dbReference>
<dbReference type="SUPFAM" id="SSF57845">
    <property type="entry name" value="B-box zinc-binding domain"/>
    <property type="match status" value="1"/>
</dbReference>
<dbReference type="PANTHER" id="PTHR31594">
    <property type="entry name" value="AIG1-TYPE G DOMAIN-CONTAINING PROTEIN"/>
    <property type="match status" value="1"/>
</dbReference>
<evidence type="ECO:0000313" key="11">
    <source>
        <dbReference type="Proteomes" id="UP000606274"/>
    </source>
</evidence>
<dbReference type="InterPro" id="IPR036116">
    <property type="entry name" value="FN3_sf"/>
</dbReference>
<dbReference type="PROSITE" id="PS50119">
    <property type="entry name" value="ZF_BBOX"/>
    <property type="match status" value="1"/>
</dbReference>
<dbReference type="PROSITE" id="PS00518">
    <property type="entry name" value="ZF_RING_1"/>
    <property type="match status" value="1"/>
</dbReference>
<evidence type="ECO:0000256" key="5">
    <source>
        <dbReference type="SAM" id="Coils"/>
    </source>
</evidence>
<dbReference type="InterPro" id="IPR013083">
    <property type="entry name" value="Znf_RING/FYVE/PHD"/>
</dbReference>
<dbReference type="PROSITE" id="PS50853">
    <property type="entry name" value="FN3"/>
    <property type="match status" value="2"/>
</dbReference>
<dbReference type="PROSITE" id="PS50089">
    <property type="entry name" value="ZF_RING_2"/>
    <property type="match status" value="1"/>
</dbReference>
<dbReference type="SUPFAM" id="SSF57850">
    <property type="entry name" value="RING/U-box"/>
    <property type="match status" value="1"/>
</dbReference>
<dbReference type="InterPro" id="IPR003961">
    <property type="entry name" value="FN3_dom"/>
</dbReference>
<feature type="domain" description="Fibronectin type-III" evidence="9">
    <location>
        <begin position="853"/>
        <end position="941"/>
    </location>
</feature>
<dbReference type="PANTHER" id="PTHR31594:SF16">
    <property type="entry name" value="SI:CH211-281L24.3"/>
    <property type="match status" value="1"/>
</dbReference>
<dbReference type="EMBL" id="JABFDY010000028">
    <property type="protein sequence ID" value="KAF7686697.1"/>
    <property type="molecule type" value="Genomic_DNA"/>
</dbReference>
<dbReference type="InterPro" id="IPR001841">
    <property type="entry name" value="Znf_RING"/>
</dbReference>
<dbReference type="InterPro" id="IPR013783">
    <property type="entry name" value="Ig-like_fold"/>
</dbReference>
<name>A0A8T0A704_SILME</name>
<feature type="coiled-coil region" evidence="5">
    <location>
        <begin position="330"/>
        <end position="357"/>
    </location>
</feature>
<feature type="domain" description="RING-type" evidence="7">
    <location>
        <begin position="132"/>
        <end position="175"/>
    </location>
</feature>
<dbReference type="Gene3D" id="1.20.58.1200">
    <property type="entry name" value="RNA silencing suppressor P21, N-terminal domain"/>
    <property type="match status" value="1"/>
</dbReference>
<feature type="domain" description="B box-type" evidence="8">
    <location>
        <begin position="263"/>
        <end position="303"/>
    </location>
</feature>
<keyword evidence="2 4" id="KW-0863">Zinc-finger</keyword>
<dbReference type="Gene3D" id="2.60.40.10">
    <property type="entry name" value="Immunoglobulins"/>
    <property type="match status" value="2"/>
</dbReference>
<dbReference type="SMART" id="SM00336">
    <property type="entry name" value="BBOX"/>
    <property type="match status" value="1"/>
</dbReference>
<keyword evidence="1" id="KW-0479">Metal-binding</keyword>
<evidence type="ECO:0000256" key="2">
    <source>
        <dbReference type="ARBA" id="ARBA00022771"/>
    </source>
</evidence>
<dbReference type="Pfam" id="PF00643">
    <property type="entry name" value="zf-B_box"/>
    <property type="match status" value="1"/>
</dbReference>
<dbReference type="Gene3D" id="3.30.160.60">
    <property type="entry name" value="Classic Zinc Finger"/>
    <property type="match status" value="1"/>
</dbReference>
<feature type="domain" description="Fibronectin type-III" evidence="9">
    <location>
        <begin position="943"/>
        <end position="1038"/>
    </location>
</feature>
<dbReference type="Gene3D" id="4.10.830.40">
    <property type="match status" value="1"/>
</dbReference>
<dbReference type="Proteomes" id="UP000606274">
    <property type="component" value="Unassembled WGS sequence"/>
</dbReference>
<protein>
    <submittedName>
        <fullName evidence="10">Uncharacterized protein</fullName>
    </submittedName>
</protein>
<dbReference type="CDD" id="cd19802">
    <property type="entry name" value="Bbox1_TRIM8-like"/>
    <property type="match status" value="1"/>
</dbReference>